<feature type="region of interest" description="Disordered" evidence="1">
    <location>
        <begin position="180"/>
        <end position="212"/>
    </location>
</feature>
<dbReference type="AlphaFoldDB" id="A0A5J4YNP0"/>
<comment type="caution">
    <text evidence="3">The sequence shown here is derived from an EMBL/GenBank/DDBJ whole genome shotgun (WGS) entry which is preliminary data.</text>
</comment>
<keyword evidence="2" id="KW-0472">Membrane</keyword>
<dbReference type="Proteomes" id="UP000324585">
    <property type="component" value="Unassembled WGS sequence"/>
</dbReference>
<evidence type="ECO:0000313" key="4">
    <source>
        <dbReference type="Proteomes" id="UP000324585"/>
    </source>
</evidence>
<organism evidence="3 4">
    <name type="scientific">Porphyridium purpureum</name>
    <name type="common">Red alga</name>
    <name type="synonym">Porphyridium cruentum</name>
    <dbReference type="NCBI Taxonomy" id="35688"/>
    <lineage>
        <taxon>Eukaryota</taxon>
        <taxon>Rhodophyta</taxon>
        <taxon>Bangiophyceae</taxon>
        <taxon>Porphyridiales</taxon>
        <taxon>Porphyridiaceae</taxon>
        <taxon>Porphyridium</taxon>
    </lineage>
</organism>
<name>A0A5J4YNP0_PORPP</name>
<accession>A0A5J4YNP0</accession>
<feature type="transmembrane region" description="Helical" evidence="2">
    <location>
        <begin position="120"/>
        <end position="138"/>
    </location>
</feature>
<feature type="compositionally biased region" description="Basic and acidic residues" evidence="1">
    <location>
        <begin position="185"/>
        <end position="199"/>
    </location>
</feature>
<keyword evidence="4" id="KW-1185">Reference proteome</keyword>
<dbReference type="EMBL" id="VRMN01000009">
    <property type="protein sequence ID" value="KAA8492582.1"/>
    <property type="molecule type" value="Genomic_DNA"/>
</dbReference>
<evidence type="ECO:0000313" key="3">
    <source>
        <dbReference type="EMBL" id="KAA8492582.1"/>
    </source>
</evidence>
<proteinExistence type="predicted"/>
<evidence type="ECO:0000256" key="1">
    <source>
        <dbReference type="SAM" id="MobiDB-lite"/>
    </source>
</evidence>
<evidence type="ECO:0000256" key="2">
    <source>
        <dbReference type="SAM" id="Phobius"/>
    </source>
</evidence>
<gene>
    <name evidence="3" type="ORF">FVE85_8089</name>
</gene>
<sequence length="212" mass="23890">MRRSWCSDKCAARWHGSSDVVRRGRTFLWRMNATPDGDRKQVDNAGPSAGPAERSTPNKLEVFRNDTDDVEAYRFWQDDKAEEDAQDDEQERSIRSLLKWTAASALLVFAILPLSGRGYAFGALVMAVTAAGAGFVIAKSSVESQIKLADSKGTMLRSSRVDEDEDIVLDTRRQRRLKGSATLDSEFREPDWEPRRTRPSESPFGSSRDEWL</sequence>
<feature type="transmembrane region" description="Helical" evidence="2">
    <location>
        <begin position="97"/>
        <end position="114"/>
    </location>
</feature>
<feature type="region of interest" description="Disordered" evidence="1">
    <location>
        <begin position="32"/>
        <end position="59"/>
    </location>
</feature>
<protein>
    <submittedName>
        <fullName evidence="3">Uncharacterized protein</fullName>
    </submittedName>
</protein>
<keyword evidence="2" id="KW-1133">Transmembrane helix</keyword>
<reference evidence="4" key="1">
    <citation type="journal article" date="2019" name="Nat. Commun.">
        <title>Expansion of phycobilisome linker gene families in mesophilic red algae.</title>
        <authorList>
            <person name="Lee J."/>
            <person name="Kim D."/>
            <person name="Bhattacharya D."/>
            <person name="Yoon H.S."/>
        </authorList>
    </citation>
    <scope>NUCLEOTIDE SEQUENCE [LARGE SCALE GENOMIC DNA]</scope>
    <source>
        <strain evidence="4">CCMP 1328</strain>
    </source>
</reference>
<keyword evidence="2" id="KW-0812">Transmembrane</keyword>